<dbReference type="PANTHER" id="PTHR27005:SF468">
    <property type="entry name" value="OS01G0310500 PROTEIN"/>
    <property type="match status" value="1"/>
</dbReference>
<evidence type="ECO:0000313" key="22">
    <source>
        <dbReference type="Proteomes" id="UP000515124"/>
    </source>
</evidence>
<proteinExistence type="predicted"/>
<feature type="domain" description="Protein kinase" evidence="20">
    <location>
        <begin position="1216"/>
        <end position="1499"/>
    </location>
</feature>
<feature type="compositionally biased region" description="Polar residues" evidence="18">
    <location>
        <begin position="1510"/>
        <end position="1522"/>
    </location>
</feature>
<dbReference type="SUPFAM" id="SSF57196">
    <property type="entry name" value="EGF/Laminin"/>
    <property type="match status" value="2"/>
</dbReference>
<dbReference type="SMART" id="SM00220">
    <property type="entry name" value="S_TKc"/>
    <property type="match status" value="2"/>
</dbReference>
<comment type="catalytic activity">
    <reaction evidence="14">
        <text>L-seryl-[protein] + ATP = O-phospho-L-seryl-[protein] + ADP + H(+)</text>
        <dbReference type="Rhea" id="RHEA:17989"/>
        <dbReference type="Rhea" id="RHEA-COMP:9863"/>
        <dbReference type="Rhea" id="RHEA-COMP:11604"/>
        <dbReference type="ChEBI" id="CHEBI:15378"/>
        <dbReference type="ChEBI" id="CHEBI:29999"/>
        <dbReference type="ChEBI" id="CHEBI:30616"/>
        <dbReference type="ChEBI" id="CHEBI:83421"/>
        <dbReference type="ChEBI" id="CHEBI:456216"/>
    </reaction>
</comment>
<dbReference type="InterPro" id="IPR017441">
    <property type="entry name" value="Protein_kinase_ATP_BS"/>
</dbReference>
<dbReference type="Gene3D" id="3.30.200.20">
    <property type="entry name" value="Phosphorylase Kinase, domain 1"/>
    <property type="match status" value="2"/>
</dbReference>
<dbReference type="PROSITE" id="PS00022">
    <property type="entry name" value="EGF_1"/>
    <property type="match status" value="1"/>
</dbReference>
<keyword evidence="10 19" id="KW-1133">Transmembrane helix</keyword>
<evidence type="ECO:0000256" key="5">
    <source>
        <dbReference type="ARBA" id="ARBA00022692"/>
    </source>
</evidence>
<dbReference type="RefSeq" id="XP_021818161.1">
    <property type="nucleotide sequence ID" value="XM_021962469.1"/>
</dbReference>
<dbReference type="Pfam" id="PF00008">
    <property type="entry name" value="EGF"/>
    <property type="match status" value="1"/>
</dbReference>
<dbReference type="PROSITE" id="PS50026">
    <property type="entry name" value="EGF_3"/>
    <property type="match status" value="2"/>
</dbReference>
<reference evidence="23" key="1">
    <citation type="submission" date="2025-08" db="UniProtKB">
        <authorList>
            <consortium name="RefSeq"/>
        </authorList>
    </citation>
    <scope>IDENTIFICATION</scope>
</reference>
<evidence type="ECO:0000256" key="4">
    <source>
        <dbReference type="ARBA" id="ARBA00022679"/>
    </source>
</evidence>
<dbReference type="InterPro" id="IPR045274">
    <property type="entry name" value="WAK-like"/>
</dbReference>
<dbReference type="SUPFAM" id="SSF56112">
    <property type="entry name" value="Protein kinase-like (PK-like)"/>
    <property type="match status" value="2"/>
</dbReference>
<dbReference type="GO" id="GO:0004674">
    <property type="term" value="F:protein serine/threonine kinase activity"/>
    <property type="evidence" value="ECO:0007669"/>
    <property type="project" value="UniProtKB-KW"/>
</dbReference>
<dbReference type="CDD" id="cd00054">
    <property type="entry name" value="EGF_CA"/>
    <property type="match status" value="2"/>
</dbReference>
<evidence type="ECO:0000256" key="9">
    <source>
        <dbReference type="ARBA" id="ARBA00022840"/>
    </source>
</evidence>
<dbReference type="InterPro" id="IPR000152">
    <property type="entry name" value="EGF-type_Asp/Asn_hydroxyl_site"/>
</dbReference>
<dbReference type="Pfam" id="PF13947">
    <property type="entry name" value="GUB_WAK_bind"/>
    <property type="match status" value="2"/>
</dbReference>
<keyword evidence="6" id="KW-0732">Signal</keyword>
<keyword evidence="9 17" id="KW-0067">ATP-binding</keyword>
<dbReference type="InterPro" id="IPR049883">
    <property type="entry name" value="NOTCH1_EGF-like"/>
</dbReference>
<dbReference type="Gene3D" id="2.10.25.10">
    <property type="entry name" value="Laminin"/>
    <property type="match status" value="4"/>
</dbReference>
<dbReference type="PROSITE" id="PS50011">
    <property type="entry name" value="PROTEIN_KINASE_DOM"/>
    <property type="match status" value="2"/>
</dbReference>
<feature type="domain" description="Protein kinase" evidence="20">
    <location>
        <begin position="462"/>
        <end position="747"/>
    </location>
</feature>
<feature type="binding site" evidence="17">
    <location>
        <position position="491"/>
    </location>
    <ligand>
        <name>ATP</name>
        <dbReference type="ChEBI" id="CHEBI:30616"/>
    </ligand>
</feature>
<dbReference type="InterPro" id="IPR011009">
    <property type="entry name" value="Kinase-like_dom_sf"/>
</dbReference>
<dbReference type="InterPro" id="IPR000719">
    <property type="entry name" value="Prot_kinase_dom"/>
</dbReference>
<feature type="binding site" evidence="17">
    <location>
        <position position="1245"/>
    </location>
    <ligand>
        <name>ATP</name>
        <dbReference type="ChEBI" id="CHEBI:30616"/>
    </ligand>
</feature>
<dbReference type="SMART" id="SM00179">
    <property type="entry name" value="EGF_CA"/>
    <property type="match status" value="3"/>
</dbReference>
<evidence type="ECO:0000256" key="11">
    <source>
        <dbReference type="ARBA" id="ARBA00023136"/>
    </source>
</evidence>
<name>A0A6P5SWY8_PRUAV</name>
<dbReference type="GO" id="GO:0005509">
    <property type="term" value="F:calcium ion binding"/>
    <property type="evidence" value="ECO:0007669"/>
    <property type="project" value="InterPro"/>
</dbReference>
<evidence type="ECO:0000259" key="20">
    <source>
        <dbReference type="PROSITE" id="PS50011"/>
    </source>
</evidence>
<evidence type="ECO:0000256" key="3">
    <source>
        <dbReference type="ARBA" id="ARBA00022536"/>
    </source>
</evidence>
<evidence type="ECO:0000256" key="14">
    <source>
        <dbReference type="ARBA" id="ARBA00047558"/>
    </source>
</evidence>
<dbReference type="InterPro" id="IPR000742">
    <property type="entry name" value="EGF"/>
</dbReference>
<dbReference type="Pfam" id="PF00069">
    <property type="entry name" value="Pkinase"/>
    <property type="match status" value="2"/>
</dbReference>
<feature type="disulfide bond" evidence="16">
    <location>
        <begin position="1127"/>
        <end position="1136"/>
    </location>
</feature>
<dbReference type="PROSITE" id="PS00107">
    <property type="entry name" value="PROTEIN_KINASE_ATP"/>
    <property type="match status" value="2"/>
</dbReference>
<keyword evidence="12 16" id="KW-1015">Disulfide bond</keyword>
<dbReference type="InterPro" id="IPR025287">
    <property type="entry name" value="WAK_GUB"/>
</dbReference>
<evidence type="ECO:0000256" key="15">
    <source>
        <dbReference type="ARBA" id="ARBA00047951"/>
    </source>
</evidence>
<dbReference type="GeneID" id="110760235"/>
<organism evidence="22 23">
    <name type="scientific">Prunus avium</name>
    <name type="common">Cherry</name>
    <name type="synonym">Cerasus avium</name>
    <dbReference type="NCBI Taxonomy" id="42229"/>
    <lineage>
        <taxon>Eukaryota</taxon>
        <taxon>Viridiplantae</taxon>
        <taxon>Streptophyta</taxon>
        <taxon>Embryophyta</taxon>
        <taxon>Tracheophyta</taxon>
        <taxon>Spermatophyta</taxon>
        <taxon>Magnoliopsida</taxon>
        <taxon>eudicotyledons</taxon>
        <taxon>Gunneridae</taxon>
        <taxon>Pentapetalae</taxon>
        <taxon>rosids</taxon>
        <taxon>fabids</taxon>
        <taxon>Rosales</taxon>
        <taxon>Rosaceae</taxon>
        <taxon>Amygdaloideae</taxon>
        <taxon>Amygdaleae</taxon>
        <taxon>Prunus</taxon>
    </lineage>
</organism>
<dbReference type="CDD" id="cd14066">
    <property type="entry name" value="STKc_IRAK"/>
    <property type="match status" value="2"/>
</dbReference>
<evidence type="ECO:0000256" key="7">
    <source>
        <dbReference type="ARBA" id="ARBA00022741"/>
    </source>
</evidence>
<dbReference type="PANTHER" id="PTHR27005">
    <property type="entry name" value="WALL-ASSOCIATED RECEPTOR KINASE-LIKE 21"/>
    <property type="match status" value="1"/>
</dbReference>
<comment type="catalytic activity">
    <reaction evidence="15">
        <text>L-threonyl-[protein] + ATP = O-phospho-L-threonyl-[protein] + ADP + H(+)</text>
        <dbReference type="Rhea" id="RHEA:46608"/>
        <dbReference type="Rhea" id="RHEA-COMP:11060"/>
        <dbReference type="Rhea" id="RHEA-COMP:11605"/>
        <dbReference type="ChEBI" id="CHEBI:15378"/>
        <dbReference type="ChEBI" id="CHEBI:30013"/>
        <dbReference type="ChEBI" id="CHEBI:30616"/>
        <dbReference type="ChEBI" id="CHEBI:61977"/>
        <dbReference type="ChEBI" id="CHEBI:456216"/>
    </reaction>
</comment>
<dbReference type="PROSITE" id="PS00010">
    <property type="entry name" value="ASX_HYDROXYL"/>
    <property type="match status" value="1"/>
</dbReference>
<comment type="caution">
    <text evidence="16">Lacks conserved residue(s) required for the propagation of feature annotation.</text>
</comment>
<dbReference type="InterPro" id="IPR018097">
    <property type="entry name" value="EGF_Ca-bd_CS"/>
</dbReference>
<feature type="disulfide bond" evidence="16">
    <location>
        <begin position="1106"/>
        <end position="1116"/>
    </location>
</feature>
<accession>A0A6P5SWY8</accession>
<keyword evidence="22" id="KW-1185">Reference proteome</keyword>
<feature type="disulfide bond" evidence="16">
    <location>
        <begin position="374"/>
        <end position="383"/>
    </location>
</feature>
<feature type="transmembrane region" description="Helical" evidence="19">
    <location>
        <begin position="1142"/>
        <end position="1168"/>
    </location>
</feature>
<dbReference type="KEGG" id="pavi:110760235"/>
<feature type="domain" description="EGF-like" evidence="21">
    <location>
        <begin position="1102"/>
        <end position="1137"/>
    </location>
</feature>
<evidence type="ECO:0000256" key="10">
    <source>
        <dbReference type="ARBA" id="ARBA00022989"/>
    </source>
</evidence>
<evidence type="ECO:0000259" key="21">
    <source>
        <dbReference type="PROSITE" id="PS50026"/>
    </source>
</evidence>
<evidence type="ECO:0000313" key="23">
    <source>
        <dbReference type="RefSeq" id="XP_021818161.1"/>
    </source>
</evidence>
<dbReference type="Pfam" id="PF07645">
    <property type="entry name" value="EGF_CA"/>
    <property type="match status" value="1"/>
</dbReference>
<evidence type="ECO:0000256" key="2">
    <source>
        <dbReference type="ARBA" id="ARBA00022527"/>
    </source>
</evidence>
<dbReference type="SMART" id="SM00181">
    <property type="entry name" value="EGF"/>
    <property type="match status" value="4"/>
</dbReference>
<dbReference type="InterPro" id="IPR001881">
    <property type="entry name" value="EGF-like_Ca-bd_dom"/>
</dbReference>
<dbReference type="GO" id="GO:0030247">
    <property type="term" value="F:polysaccharide binding"/>
    <property type="evidence" value="ECO:0007669"/>
    <property type="project" value="InterPro"/>
</dbReference>
<keyword evidence="5 19" id="KW-0812">Transmembrane</keyword>
<keyword evidence="11 19" id="KW-0472">Membrane</keyword>
<dbReference type="GO" id="GO:0005524">
    <property type="term" value="F:ATP binding"/>
    <property type="evidence" value="ECO:0007669"/>
    <property type="project" value="UniProtKB-UniRule"/>
</dbReference>
<dbReference type="GO" id="GO:0007166">
    <property type="term" value="P:cell surface receptor signaling pathway"/>
    <property type="evidence" value="ECO:0007669"/>
    <property type="project" value="InterPro"/>
</dbReference>
<dbReference type="GO" id="GO:0005886">
    <property type="term" value="C:plasma membrane"/>
    <property type="evidence" value="ECO:0007669"/>
    <property type="project" value="TreeGrafter"/>
</dbReference>
<feature type="transmembrane region" description="Helical" evidence="19">
    <location>
        <begin position="390"/>
        <end position="412"/>
    </location>
</feature>
<evidence type="ECO:0000256" key="16">
    <source>
        <dbReference type="PROSITE-ProRule" id="PRU00076"/>
    </source>
</evidence>
<dbReference type="PROSITE" id="PS01187">
    <property type="entry name" value="EGF_CA"/>
    <property type="match status" value="1"/>
</dbReference>
<dbReference type="FunFam" id="1.10.510.10:FF:000084">
    <property type="entry name" value="Wall-associated receptor kinase 2"/>
    <property type="match status" value="2"/>
</dbReference>
<keyword evidence="3 16" id="KW-0245">EGF-like domain</keyword>
<dbReference type="Gene3D" id="1.10.510.10">
    <property type="entry name" value="Transferase(Phosphotransferase) domain 1"/>
    <property type="match status" value="2"/>
</dbReference>
<feature type="region of interest" description="Disordered" evidence="18">
    <location>
        <begin position="1495"/>
        <end position="1532"/>
    </location>
</feature>
<feature type="domain" description="EGF-like" evidence="21">
    <location>
        <begin position="349"/>
        <end position="384"/>
    </location>
</feature>
<keyword evidence="13" id="KW-0325">Glycoprotein</keyword>
<keyword evidence="4" id="KW-0808">Transferase</keyword>
<protein>
    <submittedName>
        <fullName evidence="23">Uncharacterized protein LOC110760235</fullName>
    </submittedName>
</protein>
<dbReference type="InterPro" id="IPR008271">
    <property type="entry name" value="Ser/Thr_kinase_AS"/>
</dbReference>
<evidence type="ECO:0000256" key="17">
    <source>
        <dbReference type="PROSITE-ProRule" id="PRU10141"/>
    </source>
</evidence>
<evidence type="ECO:0000256" key="19">
    <source>
        <dbReference type="SAM" id="Phobius"/>
    </source>
</evidence>
<keyword evidence="8" id="KW-0418">Kinase</keyword>
<evidence type="ECO:0000256" key="8">
    <source>
        <dbReference type="ARBA" id="ARBA00022777"/>
    </source>
</evidence>
<dbReference type="Proteomes" id="UP000515124">
    <property type="component" value="Unplaced"/>
</dbReference>
<evidence type="ECO:0000256" key="13">
    <source>
        <dbReference type="ARBA" id="ARBA00023180"/>
    </source>
</evidence>
<keyword evidence="7 17" id="KW-0547">Nucleotide-binding</keyword>
<dbReference type="FunFam" id="2.10.25.10:FF:000031">
    <property type="entry name" value="neurogenic locus notch homolog protein 3"/>
    <property type="match status" value="1"/>
</dbReference>
<gene>
    <name evidence="23" type="primary">LOC110760235</name>
</gene>
<evidence type="ECO:0000256" key="6">
    <source>
        <dbReference type="ARBA" id="ARBA00022729"/>
    </source>
</evidence>
<evidence type="ECO:0000256" key="12">
    <source>
        <dbReference type="ARBA" id="ARBA00023157"/>
    </source>
</evidence>
<sequence length="1546" mass="170166">MEGIFFQSLLGMPIMRLISLLIIVLELVLVLLISTSSTTAAAHDHQALLPQALLGCSDRCGNLTIPYPFGMAPGCYHGPEFFINCTTTHDDENPIPYLTKRSGSGYDLIQLRVTNISLEEGDMHVLQPVTRSCGEDQNDTDGVLFLPPPFTVSEDKNYLFAVGCGIIAVFQGSRPGQGLDGNTTLPHIYRYCVTYCDDNSDGNNTDPVINDDSCSGFACSLAQLPGGVQNLTVMLTPVSNISRTRHRKWYAKYPCRYAFLVEQSKFTFSPGTSFEQLNNTSHLPVVVNWEIGGHGTCDAARKSKKDFACKGNSKCVDWPKDNIHGSTGYICKCKKGYQGNPYHPDGCQDIDECKSNPCPVGKCVNTPGSHSCLCPSGTKERSCKEKSKTLLMVMGISLILVLLVGSSSYICWGMKQRKYIKLKEKCFRENGGLLLQQQLAHHGGEATRIFTAVELEKATNNYHDSRVLGRGAYGVVYKGILPDNRTVAIKKSKVAAPTQSEQFANELTVLSQINHKNVVRLLGCCLEAEVPLLVYEFITNDTLFEHLHGKQNKGSSFVWELRLKIAAETAGALAYLHSSTFMQIIHGDVKAMNILLDDNYTAKVSDFGASVLIPLDQTQIKTLVQGTFGYLDPEYLHSNQLTEKSDVYSFGVVLAELLTSKVAFSYDRPEAERSLARLFVCAMEEERLDHILDGHIVNEGNIETVRNVARLTKKCLMLKGQERPTMKEVAIELERIMRTMANHHPWGNNVQLHPEDQTSNFLGSPSNASVAERNVGSGYAIAIAALSNQHTGVVVVFVLPTTAEADQALLPQALHGCSDHCGNVTIPYPFGMAKGCYRGPEFFINCTTGTTPDEEPIPYLTKRSGTDNLIQIHVTNISLKGELHVLQPITRACDADLNVGRETDLPLPPPFTFSNTKNNFFTIGCGSSGNLLGFRPGLGLDGHTLSNIHRYCFTFCDDNSSGNDTDLVITDDSCSGFACSLSSLPSGVQYISIILSRSMPTNWYSSYPCRYAFLAEKSEFTFSPNTSFQQLSNTSHLPVVVNWEIGDHGPCDLAQRSKHADFACKGNSTCINWPNVTRPTGYICQCKEGYQGNPYLPDGCQDIDECKSNPCSAGSCVNTPGNYSCICPNGMKGRSCKDKSKTIVIIVMGISVIFALLVGSSCSIYWGMKQRRYIKLKEKYFQDNGGLLLQQKLANHGVETTRIFCAEELEKATNNYDDSRVLGKGSYGIVYKGILPNNRTVAIKKSKIGAPTQSEQFVNELVVLSEINHRNVVRLLGCCLETEVPLLVYEFITNGTLFEHVHGKENKRSSLTWELRLKIAAETAGALAYLHSSTFMQIIHRDVKAMNILIDENYTAKVSDFGASVLIPLDQTQIVTFVEGTLGYLDPAYLQSNQLTEKSDVYSFGVVLAELMTSKVAFSYDRPESERSLARMFVCAVEEERLNHILDGDIVSEGNIETVRNVARLAKRCLKLKGEERPTMREVATELEGMRIMANHPQGTNADDDLGPEDQTSLLLGSPSNASDDDVRGDCGPCTTITTATTSRSI</sequence>
<comment type="subcellular location">
    <subcellularLocation>
        <location evidence="1">Membrane</location>
        <topology evidence="1">Single-pass type I membrane protein</topology>
    </subcellularLocation>
</comment>
<evidence type="ECO:0000256" key="18">
    <source>
        <dbReference type="SAM" id="MobiDB-lite"/>
    </source>
</evidence>
<keyword evidence="2" id="KW-0723">Serine/threonine-protein kinase</keyword>
<evidence type="ECO:0000256" key="1">
    <source>
        <dbReference type="ARBA" id="ARBA00004479"/>
    </source>
</evidence>
<feature type="disulfide bond" evidence="16">
    <location>
        <begin position="353"/>
        <end position="363"/>
    </location>
</feature>
<dbReference type="PROSITE" id="PS00108">
    <property type="entry name" value="PROTEIN_KINASE_ST"/>
    <property type="match status" value="2"/>
</dbReference>
<dbReference type="FunFam" id="3.30.200.20:FF:000043">
    <property type="entry name" value="Wall-associated receptor kinase 2"/>
    <property type="match status" value="2"/>
</dbReference>